<dbReference type="InterPro" id="IPR036751">
    <property type="entry name" value="SpoVG_sf"/>
</dbReference>
<accession>A0A2G9YC22</accession>
<dbReference type="GO" id="GO:0030435">
    <property type="term" value="P:sporulation resulting in formation of a cellular spore"/>
    <property type="evidence" value="ECO:0007669"/>
    <property type="project" value="InterPro"/>
</dbReference>
<dbReference type="Pfam" id="PF04026">
    <property type="entry name" value="SpoVG"/>
    <property type="match status" value="1"/>
</dbReference>
<dbReference type="GO" id="GO:0000917">
    <property type="term" value="P:division septum assembly"/>
    <property type="evidence" value="ECO:0007669"/>
    <property type="project" value="UniProtKB-KW"/>
</dbReference>
<dbReference type="PANTHER" id="PTHR38429:SF1">
    <property type="entry name" value="SEPTATION PROTEIN SPOVG-RELATED"/>
    <property type="match status" value="1"/>
</dbReference>
<organism evidence="4 5">
    <name type="scientific">bacterium (Candidatus Ratteibacteria) CG23_combo_of_CG06-09_8_20_14_all_48_7</name>
    <dbReference type="NCBI Taxonomy" id="2014292"/>
    <lineage>
        <taxon>Bacteria</taxon>
        <taxon>Candidatus Ratteibacteria</taxon>
    </lineage>
</organism>
<evidence type="ECO:0000256" key="2">
    <source>
        <dbReference type="ARBA" id="ARBA00023210"/>
    </source>
</evidence>
<protein>
    <recommendedName>
        <fullName evidence="6">Stage V sporulation protein G</fullName>
    </recommendedName>
</protein>
<evidence type="ECO:0000256" key="3">
    <source>
        <dbReference type="ARBA" id="ARBA00023306"/>
    </source>
</evidence>
<evidence type="ECO:0000313" key="4">
    <source>
        <dbReference type="EMBL" id="PIP16785.1"/>
    </source>
</evidence>
<dbReference type="SUPFAM" id="SSF160537">
    <property type="entry name" value="SpoVG-like"/>
    <property type="match status" value="1"/>
</dbReference>
<dbReference type="Proteomes" id="UP000230392">
    <property type="component" value="Unassembled WGS sequence"/>
</dbReference>
<gene>
    <name evidence="4" type="ORF">COX46_00060</name>
</gene>
<proteinExistence type="predicted"/>
<comment type="caution">
    <text evidence="4">The sequence shown here is derived from an EMBL/GenBank/DDBJ whole genome shotgun (WGS) entry which is preliminary data.</text>
</comment>
<dbReference type="InterPro" id="IPR007170">
    <property type="entry name" value="SpoVG"/>
</dbReference>
<keyword evidence="3" id="KW-0131">Cell cycle</keyword>
<evidence type="ECO:0000313" key="5">
    <source>
        <dbReference type="Proteomes" id="UP000230392"/>
    </source>
</evidence>
<keyword evidence="2" id="KW-0717">Septation</keyword>
<dbReference type="PANTHER" id="PTHR38429">
    <property type="entry name" value="SEPTATION PROTEIN SPOVG-RELATED"/>
    <property type="match status" value="1"/>
</dbReference>
<sequence length="136" mass="15156">MEITEARVSPVEKSNGRLKGFATITFDNVLVVRGIRIVEGEKGLFIAMPNRKAEFRCGSCNAWNVFHARYCNRCGKELSRPAGAENSRGDDEKNYHDIVHPIDNTFRQYVQGKILEAYQVQLESGGPGPKSEAPLS</sequence>
<dbReference type="Gene3D" id="3.30.1120.40">
    <property type="entry name" value="Stage V sporulation protein G"/>
    <property type="match status" value="1"/>
</dbReference>
<reference evidence="4 5" key="1">
    <citation type="submission" date="2017-09" db="EMBL/GenBank/DDBJ databases">
        <title>Depth-based differentiation of microbial function through sediment-hosted aquifers and enrichment of novel symbionts in the deep terrestrial subsurface.</title>
        <authorList>
            <person name="Probst A.J."/>
            <person name="Ladd B."/>
            <person name="Jarett J.K."/>
            <person name="Geller-Mcgrath D.E."/>
            <person name="Sieber C.M."/>
            <person name="Emerson J.B."/>
            <person name="Anantharaman K."/>
            <person name="Thomas B.C."/>
            <person name="Malmstrom R."/>
            <person name="Stieglmeier M."/>
            <person name="Klingl A."/>
            <person name="Woyke T."/>
            <person name="Ryan C.M."/>
            <person name="Banfield J.F."/>
        </authorList>
    </citation>
    <scope>NUCLEOTIDE SEQUENCE [LARGE SCALE GENOMIC DNA]</scope>
    <source>
        <strain evidence="4">CG23_combo_of_CG06-09_8_20_14_all_48_7</strain>
    </source>
</reference>
<keyword evidence="1" id="KW-0132">Cell division</keyword>
<dbReference type="AlphaFoldDB" id="A0A2G9YC22"/>
<evidence type="ECO:0000256" key="1">
    <source>
        <dbReference type="ARBA" id="ARBA00022618"/>
    </source>
</evidence>
<evidence type="ECO:0008006" key="6">
    <source>
        <dbReference type="Google" id="ProtNLM"/>
    </source>
</evidence>
<dbReference type="EMBL" id="PCRF01000003">
    <property type="protein sequence ID" value="PIP16785.1"/>
    <property type="molecule type" value="Genomic_DNA"/>
</dbReference>
<name>A0A2G9YC22_9BACT</name>